<keyword evidence="3" id="KW-1185">Reference proteome</keyword>
<name>C0D8P4_9FIRM</name>
<dbReference type="SUPFAM" id="SSF103473">
    <property type="entry name" value="MFS general substrate transporter"/>
    <property type="match status" value="1"/>
</dbReference>
<gene>
    <name evidence="2" type="ORF">CLOSTASPAR_05643</name>
</gene>
<reference evidence="2 3" key="1">
    <citation type="submission" date="2009-01" db="EMBL/GenBank/DDBJ databases">
        <authorList>
            <person name="Fulton L."/>
            <person name="Clifton S."/>
            <person name="Fulton B."/>
            <person name="Xu J."/>
            <person name="Minx P."/>
            <person name="Pepin K.H."/>
            <person name="Johnson M."/>
            <person name="Bhonagiri V."/>
            <person name="Nash W.E."/>
            <person name="Mardis E.R."/>
            <person name="Wilson R.K."/>
        </authorList>
    </citation>
    <scope>NUCLEOTIDE SEQUENCE [LARGE SCALE GENOMIC DNA]</scope>
    <source>
        <strain evidence="2 3">DSM 15981</strain>
    </source>
</reference>
<evidence type="ECO:0000256" key="1">
    <source>
        <dbReference type="SAM" id="Phobius"/>
    </source>
</evidence>
<evidence type="ECO:0000313" key="3">
    <source>
        <dbReference type="Proteomes" id="UP000004756"/>
    </source>
</evidence>
<sequence length="100" mass="9900">MALMGCGLCGLSVGILWPGTFSLSCARIPRGGTAMAALLALGGDVGCSLGPTVVGLVSNTAGGSIRSGLLAAVVFPVLLLLCLSRAGKRSRNEEVIGEAV</sequence>
<dbReference type="Proteomes" id="UP000004756">
    <property type="component" value="Unassembled WGS sequence"/>
</dbReference>
<accession>C0D8P4</accession>
<feature type="transmembrane region" description="Helical" evidence="1">
    <location>
        <begin position="65"/>
        <end position="83"/>
    </location>
</feature>
<keyword evidence="1" id="KW-0472">Membrane</keyword>
<evidence type="ECO:0008006" key="4">
    <source>
        <dbReference type="Google" id="ProtNLM"/>
    </source>
</evidence>
<organism evidence="2 3">
    <name type="scientific">[Clostridium] asparagiforme DSM 15981</name>
    <dbReference type="NCBI Taxonomy" id="518636"/>
    <lineage>
        <taxon>Bacteria</taxon>
        <taxon>Bacillati</taxon>
        <taxon>Bacillota</taxon>
        <taxon>Clostridia</taxon>
        <taxon>Lachnospirales</taxon>
        <taxon>Lachnospiraceae</taxon>
        <taxon>Enterocloster</taxon>
    </lineage>
</organism>
<dbReference type="HOGENOM" id="CLU_2314734_0_0_9"/>
<keyword evidence="1" id="KW-1133">Transmembrane helix</keyword>
<reference evidence="2 3" key="2">
    <citation type="submission" date="2009-02" db="EMBL/GenBank/DDBJ databases">
        <title>Draft genome sequence of Clostridium asparagiforme (DSM 15981).</title>
        <authorList>
            <person name="Sudarsanam P."/>
            <person name="Ley R."/>
            <person name="Guruge J."/>
            <person name="Turnbaugh P.J."/>
            <person name="Mahowald M."/>
            <person name="Liep D."/>
            <person name="Gordon J."/>
        </authorList>
    </citation>
    <scope>NUCLEOTIDE SEQUENCE [LARGE SCALE GENOMIC DNA]</scope>
    <source>
        <strain evidence="2 3">DSM 15981</strain>
    </source>
</reference>
<keyword evidence="1" id="KW-0812">Transmembrane</keyword>
<protein>
    <recommendedName>
        <fullName evidence="4">Major facilitator superfamily (MFS) profile domain-containing protein</fullName>
    </recommendedName>
</protein>
<dbReference type="AlphaFoldDB" id="C0D8P4"/>
<evidence type="ECO:0000313" key="2">
    <source>
        <dbReference type="EMBL" id="EEG52301.1"/>
    </source>
</evidence>
<comment type="caution">
    <text evidence="2">The sequence shown here is derived from an EMBL/GenBank/DDBJ whole genome shotgun (WGS) entry which is preliminary data.</text>
</comment>
<proteinExistence type="predicted"/>
<dbReference type="EMBL" id="ACCJ01000458">
    <property type="protein sequence ID" value="EEG52301.1"/>
    <property type="molecule type" value="Genomic_DNA"/>
</dbReference>
<dbReference type="InterPro" id="IPR036259">
    <property type="entry name" value="MFS_trans_sf"/>
</dbReference>